<protein>
    <submittedName>
        <fullName evidence="1">Uncharacterized protein</fullName>
    </submittedName>
</protein>
<keyword evidence="2" id="KW-1185">Reference proteome</keyword>
<reference evidence="1 2" key="1">
    <citation type="submission" date="2017-09" db="EMBL/GenBank/DDBJ databases">
        <authorList>
            <person name="Lee N."/>
            <person name="Cho B.-K."/>
        </authorList>
    </citation>
    <scope>NUCLEOTIDE SEQUENCE [LARGE SCALE GENOMIC DNA]</scope>
    <source>
        <strain evidence="1 2">ATCC 19740</strain>
    </source>
</reference>
<dbReference type="RefSeq" id="WP_062760823.1">
    <property type="nucleotide sequence ID" value="NZ_CP023693.1"/>
</dbReference>
<dbReference type="Proteomes" id="UP000326029">
    <property type="component" value="Chromosome"/>
</dbReference>
<sequence length="118" mass="12637">MSELTMRLLVQGLQQAVADADQAVRRAQEPDSDCVGIQPQMAIDDVTFTVSFVADQVAPSSDSSDAGQEVRIAVDQQALAEATHVNTVSFTVRNRPVERLEVNGRHHVVPAGVAGDAR</sequence>
<dbReference type="EMBL" id="CP023693">
    <property type="protein sequence ID" value="QEV30949.1"/>
    <property type="molecule type" value="Genomic_DNA"/>
</dbReference>
<evidence type="ECO:0000313" key="1">
    <source>
        <dbReference type="EMBL" id="QEV30949.1"/>
    </source>
</evidence>
<accession>A0ABX6B8X6</accession>
<proteinExistence type="predicted"/>
<name>A0ABX6B8X6_9ACTN</name>
<organism evidence="1 2">
    <name type="scientific">Streptomyces cinereoruber</name>
    <dbReference type="NCBI Taxonomy" id="67260"/>
    <lineage>
        <taxon>Bacteria</taxon>
        <taxon>Bacillati</taxon>
        <taxon>Actinomycetota</taxon>
        <taxon>Actinomycetes</taxon>
        <taxon>Kitasatosporales</taxon>
        <taxon>Streptomycetaceae</taxon>
        <taxon>Streptomyces</taxon>
    </lineage>
</organism>
<dbReference type="GeneID" id="95452378"/>
<gene>
    <name evidence="1" type="ORF">CP977_01045</name>
</gene>
<evidence type="ECO:0000313" key="2">
    <source>
        <dbReference type="Proteomes" id="UP000326029"/>
    </source>
</evidence>